<proteinExistence type="predicted"/>
<feature type="compositionally biased region" description="Basic residues" evidence="1">
    <location>
        <begin position="85"/>
        <end position="94"/>
    </location>
</feature>
<evidence type="ECO:0000313" key="2">
    <source>
        <dbReference type="EMBL" id="AQK97434.1"/>
    </source>
</evidence>
<feature type="region of interest" description="Disordered" evidence="1">
    <location>
        <begin position="25"/>
        <end position="98"/>
    </location>
</feature>
<organism evidence="2">
    <name type="scientific">Zea mays</name>
    <name type="common">Maize</name>
    <dbReference type="NCBI Taxonomy" id="4577"/>
    <lineage>
        <taxon>Eukaryota</taxon>
        <taxon>Viridiplantae</taxon>
        <taxon>Streptophyta</taxon>
        <taxon>Embryophyta</taxon>
        <taxon>Tracheophyta</taxon>
        <taxon>Spermatophyta</taxon>
        <taxon>Magnoliopsida</taxon>
        <taxon>Liliopsida</taxon>
        <taxon>Poales</taxon>
        <taxon>Poaceae</taxon>
        <taxon>PACMAD clade</taxon>
        <taxon>Panicoideae</taxon>
        <taxon>Andropogonodae</taxon>
        <taxon>Andropogoneae</taxon>
        <taxon>Tripsacinae</taxon>
        <taxon>Zea</taxon>
    </lineage>
</organism>
<evidence type="ECO:0000256" key="1">
    <source>
        <dbReference type="SAM" id="MobiDB-lite"/>
    </source>
</evidence>
<name>A0A1D6G235_MAIZE</name>
<protein>
    <submittedName>
        <fullName evidence="2">Uncharacterized protein</fullName>
    </submittedName>
</protein>
<accession>A0A1D6G235</accession>
<reference evidence="2" key="1">
    <citation type="submission" date="2015-12" db="EMBL/GenBank/DDBJ databases">
        <title>Update maize B73 reference genome by single molecule sequencing technologies.</title>
        <authorList>
            <consortium name="Maize Genome Sequencing Project"/>
            <person name="Ware D."/>
        </authorList>
    </citation>
    <scope>NUCLEOTIDE SEQUENCE</scope>
    <source>
        <tissue evidence="2">Seedling</tissue>
    </source>
</reference>
<feature type="non-terminal residue" evidence="2">
    <location>
        <position position="1"/>
    </location>
</feature>
<dbReference type="AlphaFoldDB" id="A0A1D6G235"/>
<feature type="compositionally biased region" description="Basic and acidic residues" evidence="1">
    <location>
        <begin position="69"/>
        <end position="83"/>
    </location>
</feature>
<gene>
    <name evidence="2" type="ORF">ZEAMMB73_Zm00001d011604</name>
</gene>
<sequence>PRNPAPAPQPPRFCCTTARYICPDPVSTRAPPRPLAHRQQNPSRSPPPNPRAHYLSVRQQWWRRRRGGGRRESRAIRWQDPGRRGLSRKRTSRPRRADELIEGNDSAHTPFACNLSACPARPLPIRPDGHTHASLHCLLARLRPVRCGSRRRNCLVLPRKHAAPLHPPASPGA</sequence>
<dbReference type="EMBL" id="CM000784">
    <property type="protein sequence ID" value="AQK97434.1"/>
    <property type="molecule type" value="Genomic_DNA"/>
</dbReference>